<feature type="region of interest" description="Disordered" evidence="2">
    <location>
        <begin position="154"/>
        <end position="227"/>
    </location>
</feature>
<keyword evidence="4" id="KW-1185">Reference proteome</keyword>
<dbReference type="PANTHER" id="PTHR35745:SF1">
    <property type="entry name" value="OS04G0513000 PROTEIN"/>
    <property type="match status" value="1"/>
</dbReference>
<evidence type="ECO:0000313" key="3">
    <source>
        <dbReference type="EMBL" id="KAF8394153.1"/>
    </source>
</evidence>
<organism evidence="3 4">
    <name type="scientific">Tetracentron sinense</name>
    <name type="common">Spur-leaf</name>
    <dbReference type="NCBI Taxonomy" id="13715"/>
    <lineage>
        <taxon>Eukaryota</taxon>
        <taxon>Viridiplantae</taxon>
        <taxon>Streptophyta</taxon>
        <taxon>Embryophyta</taxon>
        <taxon>Tracheophyta</taxon>
        <taxon>Spermatophyta</taxon>
        <taxon>Magnoliopsida</taxon>
        <taxon>Trochodendrales</taxon>
        <taxon>Trochodendraceae</taxon>
        <taxon>Tetracentron</taxon>
    </lineage>
</organism>
<feature type="compositionally biased region" description="Pro residues" evidence="2">
    <location>
        <begin position="1"/>
        <end position="12"/>
    </location>
</feature>
<dbReference type="Proteomes" id="UP000655225">
    <property type="component" value="Unassembled WGS sequence"/>
</dbReference>
<protein>
    <submittedName>
        <fullName evidence="3">Uncharacterized protein</fullName>
    </submittedName>
</protein>
<comment type="caution">
    <text evidence="3">The sequence shown here is derived from an EMBL/GenBank/DDBJ whole genome shotgun (WGS) entry which is preliminary data.</text>
</comment>
<dbReference type="OrthoDB" id="532061at2759"/>
<dbReference type="GO" id="GO:0009535">
    <property type="term" value="C:chloroplast thylakoid membrane"/>
    <property type="evidence" value="ECO:0007669"/>
    <property type="project" value="TreeGrafter"/>
</dbReference>
<feature type="region of interest" description="Disordered" evidence="2">
    <location>
        <begin position="1"/>
        <end position="21"/>
    </location>
</feature>
<evidence type="ECO:0000256" key="2">
    <source>
        <dbReference type="SAM" id="MobiDB-lite"/>
    </source>
</evidence>
<gene>
    <name evidence="3" type="ORF">HHK36_020359</name>
</gene>
<name>A0A835D8A6_TETSI</name>
<feature type="compositionally biased region" description="Polar residues" evidence="2">
    <location>
        <begin position="239"/>
        <end position="250"/>
    </location>
</feature>
<reference evidence="3 4" key="1">
    <citation type="submission" date="2020-04" db="EMBL/GenBank/DDBJ databases">
        <title>Plant Genome Project.</title>
        <authorList>
            <person name="Zhang R.-G."/>
        </authorList>
    </citation>
    <scope>NUCLEOTIDE SEQUENCE [LARGE SCALE GENOMIC DNA]</scope>
    <source>
        <strain evidence="3">YNK0</strain>
        <tissue evidence="3">Leaf</tissue>
    </source>
</reference>
<dbReference type="InterPro" id="IPR040003">
    <property type="entry name" value="PG18-like"/>
</dbReference>
<sequence length="259" mass="28019">MSGVSAPPPTSSLPPLKKKSSRCRYPSTSVVPCLCPQHPRYSSNIGLKSITTLAGGFSRFRVRCRSSSSGPGGPGSDGSDSRSVLDAFFLGKALAEALNERIKSTVGELLSSVGRLQAEQQKQVQDFQEDVLERAKRAKEKAAREAMETQGLIPKSTRIEPSAATDDVPNEVSTPAVDDEDVLGRAKRAKEKAAREAMETQGLIPKSTRIEPSAATDDVPNEVSTPAVDDVSSNFTLIFQSNHQQQSYQHRPSPRDLKR</sequence>
<evidence type="ECO:0000256" key="1">
    <source>
        <dbReference type="SAM" id="Coils"/>
    </source>
</evidence>
<feature type="region of interest" description="Disordered" evidence="2">
    <location>
        <begin position="239"/>
        <end position="259"/>
    </location>
</feature>
<keyword evidence="1" id="KW-0175">Coiled coil</keyword>
<evidence type="ECO:0000313" key="4">
    <source>
        <dbReference type="Proteomes" id="UP000655225"/>
    </source>
</evidence>
<dbReference type="AlphaFoldDB" id="A0A835D8A6"/>
<dbReference type="GO" id="GO:0010027">
    <property type="term" value="P:thylakoid membrane organization"/>
    <property type="evidence" value="ECO:0007669"/>
    <property type="project" value="InterPro"/>
</dbReference>
<dbReference type="EMBL" id="JABCRI010000014">
    <property type="protein sequence ID" value="KAF8394153.1"/>
    <property type="molecule type" value="Genomic_DNA"/>
</dbReference>
<dbReference type="PANTHER" id="PTHR35745">
    <property type="entry name" value="BNACNNG14650D PROTEIN"/>
    <property type="match status" value="1"/>
</dbReference>
<dbReference type="Pfam" id="PF20711">
    <property type="entry name" value="DUF6825"/>
    <property type="match status" value="1"/>
</dbReference>
<accession>A0A835D8A6</accession>
<proteinExistence type="predicted"/>
<feature type="coiled-coil region" evidence="1">
    <location>
        <begin position="125"/>
        <end position="152"/>
    </location>
</feature>